<dbReference type="AlphaFoldDB" id="X0U8N7"/>
<reference evidence="1" key="1">
    <citation type="journal article" date="2014" name="Front. Microbiol.">
        <title>High frequency of phylogenetically diverse reductive dehalogenase-homologous genes in deep subseafloor sedimentary metagenomes.</title>
        <authorList>
            <person name="Kawai M."/>
            <person name="Futagami T."/>
            <person name="Toyoda A."/>
            <person name="Takaki Y."/>
            <person name="Nishi S."/>
            <person name="Hori S."/>
            <person name="Arai W."/>
            <person name="Tsubouchi T."/>
            <person name="Morono Y."/>
            <person name="Uchiyama I."/>
            <person name="Ito T."/>
            <person name="Fujiyama A."/>
            <person name="Inagaki F."/>
            <person name="Takami H."/>
        </authorList>
    </citation>
    <scope>NUCLEOTIDE SEQUENCE</scope>
    <source>
        <strain evidence="1">Expedition CK06-06</strain>
    </source>
</reference>
<organism evidence="1">
    <name type="scientific">marine sediment metagenome</name>
    <dbReference type="NCBI Taxonomy" id="412755"/>
    <lineage>
        <taxon>unclassified sequences</taxon>
        <taxon>metagenomes</taxon>
        <taxon>ecological metagenomes</taxon>
    </lineage>
</organism>
<protein>
    <submittedName>
        <fullName evidence="1">Uncharacterized protein</fullName>
    </submittedName>
</protein>
<dbReference type="EMBL" id="BARS01029231">
    <property type="protein sequence ID" value="GAG02164.1"/>
    <property type="molecule type" value="Genomic_DNA"/>
</dbReference>
<accession>X0U8N7</accession>
<name>X0U8N7_9ZZZZ</name>
<sequence>RTVIQRAGRLTRPAGRLTLTVSASRFVRNKLLHMLDALRPAA</sequence>
<feature type="non-terminal residue" evidence="1">
    <location>
        <position position="1"/>
    </location>
</feature>
<proteinExistence type="predicted"/>
<evidence type="ECO:0000313" key="1">
    <source>
        <dbReference type="EMBL" id="GAG02164.1"/>
    </source>
</evidence>
<gene>
    <name evidence="1" type="ORF">S01H1_45715</name>
</gene>
<comment type="caution">
    <text evidence="1">The sequence shown here is derived from an EMBL/GenBank/DDBJ whole genome shotgun (WGS) entry which is preliminary data.</text>
</comment>